<keyword evidence="2" id="KW-1185">Reference proteome</keyword>
<protein>
    <submittedName>
        <fullName evidence="1">Uncharacterized protein</fullName>
    </submittedName>
</protein>
<gene>
    <name evidence="1" type="ORF">RHODO2019_18135</name>
</gene>
<evidence type="ECO:0000313" key="1">
    <source>
        <dbReference type="EMBL" id="UZJ26913.1"/>
    </source>
</evidence>
<geneLocation type="plasmid" evidence="1 2">
    <name>unnamed1</name>
</geneLocation>
<proteinExistence type="predicted"/>
<name>A0ABY6P5X1_9NOCA</name>
<dbReference type="RefSeq" id="WP_265385017.1">
    <property type="nucleotide sequence ID" value="NZ_CP110616.1"/>
</dbReference>
<keyword evidence="1" id="KW-0614">Plasmid</keyword>
<dbReference type="Proteomes" id="UP001164965">
    <property type="component" value="Plasmid unnamed1"/>
</dbReference>
<sequence length="115" mass="13246">MAGKRGELVPRPPRKLEYEIRFGTTSAQRGWQDLVATTGNQMADVWDFLTRTPDTTTPTNYRLKGELGSIHRGGATHQRWQHKPTERGTARIWFYIEGQTVHLEQVHTSHPHQTK</sequence>
<organism evidence="1 2">
    <name type="scientific">Rhodococcus antarcticus</name>
    <dbReference type="NCBI Taxonomy" id="2987751"/>
    <lineage>
        <taxon>Bacteria</taxon>
        <taxon>Bacillati</taxon>
        <taxon>Actinomycetota</taxon>
        <taxon>Actinomycetes</taxon>
        <taxon>Mycobacteriales</taxon>
        <taxon>Nocardiaceae</taxon>
        <taxon>Rhodococcus</taxon>
    </lineage>
</organism>
<accession>A0ABY6P5X1</accession>
<dbReference type="EMBL" id="CP110616">
    <property type="protein sequence ID" value="UZJ26913.1"/>
    <property type="molecule type" value="Genomic_DNA"/>
</dbReference>
<evidence type="ECO:0000313" key="2">
    <source>
        <dbReference type="Proteomes" id="UP001164965"/>
    </source>
</evidence>
<reference evidence="1" key="1">
    <citation type="submission" date="2022-10" db="EMBL/GenBank/DDBJ databases">
        <title>Rhodococcus sp.75.</title>
        <authorList>
            <person name="Sun M."/>
        </authorList>
    </citation>
    <scope>NUCLEOTIDE SEQUENCE</scope>
    <source>
        <strain evidence="1">75</strain>
        <plasmid evidence="1">unnamed1</plasmid>
    </source>
</reference>